<feature type="compositionally biased region" description="Basic residues" evidence="4">
    <location>
        <begin position="435"/>
        <end position="447"/>
    </location>
</feature>
<dbReference type="InterPro" id="IPR010513">
    <property type="entry name" value="KEN_dom"/>
</dbReference>
<evidence type="ECO:0000313" key="7">
    <source>
        <dbReference type="Proteomes" id="UP000492821"/>
    </source>
</evidence>
<evidence type="ECO:0000256" key="3">
    <source>
        <dbReference type="ARBA" id="ARBA00022840"/>
    </source>
</evidence>
<dbReference type="GO" id="GO:0006397">
    <property type="term" value="P:mRNA processing"/>
    <property type="evidence" value="ECO:0007669"/>
    <property type="project" value="InterPro"/>
</dbReference>
<dbReference type="InterPro" id="IPR038357">
    <property type="entry name" value="KEN_sf"/>
</dbReference>
<dbReference type="Gene3D" id="1.10.510.10">
    <property type="entry name" value="Transferase(Phosphotransferase) domain 1"/>
    <property type="match status" value="1"/>
</dbReference>
<dbReference type="SUPFAM" id="SSF56112">
    <property type="entry name" value="Protein kinase-like (PK-like)"/>
    <property type="match status" value="1"/>
</dbReference>
<dbReference type="AlphaFoldDB" id="A0A7E4V6B6"/>
<evidence type="ECO:0000313" key="8">
    <source>
        <dbReference type="WBParaSite" id="Pan_g17083.t1"/>
    </source>
</evidence>
<feature type="domain" description="Protein kinase" evidence="5">
    <location>
        <begin position="1"/>
        <end position="347"/>
    </location>
</feature>
<evidence type="ECO:0000259" key="6">
    <source>
        <dbReference type="PROSITE" id="PS51392"/>
    </source>
</evidence>
<keyword evidence="1" id="KW-0732">Signal</keyword>
<dbReference type="InterPro" id="IPR045133">
    <property type="entry name" value="IRE1/2-like"/>
</dbReference>
<dbReference type="GO" id="GO:0070059">
    <property type="term" value="P:intrinsic apoptotic signaling pathway in response to endoplasmic reticulum stress"/>
    <property type="evidence" value="ECO:0007669"/>
    <property type="project" value="TreeGrafter"/>
</dbReference>
<dbReference type="WBParaSite" id="Pan_g17083.t1">
    <property type="protein sequence ID" value="Pan_g17083.t1"/>
    <property type="gene ID" value="Pan_g17083"/>
</dbReference>
<dbReference type="PANTHER" id="PTHR13954:SF6">
    <property type="entry name" value="NON-SPECIFIC SERINE_THREONINE PROTEIN KINASE"/>
    <property type="match status" value="1"/>
</dbReference>
<dbReference type="Pfam" id="PF07714">
    <property type="entry name" value="PK_Tyr_Ser-Thr"/>
    <property type="match status" value="1"/>
</dbReference>
<accession>A0A7E4V6B6</accession>
<reference evidence="8" key="2">
    <citation type="submission" date="2020-10" db="UniProtKB">
        <authorList>
            <consortium name="WormBaseParasite"/>
        </authorList>
    </citation>
    <scope>IDENTIFICATION</scope>
</reference>
<feature type="region of interest" description="Disordered" evidence="4">
    <location>
        <begin position="416"/>
        <end position="460"/>
    </location>
</feature>
<dbReference type="InterPro" id="IPR000719">
    <property type="entry name" value="Prot_kinase_dom"/>
</dbReference>
<keyword evidence="7" id="KW-1185">Reference proteome</keyword>
<name>A0A7E4V6B6_PANRE</name>
<reference evidence="7" key="1">
    <citation type="journal article" date="2013" name="Genetics">
        <title>The draft genome and transcriptome of Panagrellus redivivus are shaped by the harsh demands of a free-living lifestyle.</title>
        <authorList>
            <person name="Srinivasan J."/>
            <person name="Dillman A.R."/>
            <person name="Macchietto M.G."/>
            <person name="Heikkinen L."/>
            <person name="Lakso M."/>
            <person name="Fracchia K.M."/>
            <person name="Antoshechkin I."/>
            <person name="Mortazavi A."/>
            <person name="Wong G."/>
            <person name="Sternberg P.W."/>
        </authorList>
    </citation>
    <scope>NUCLEOTIDE SEQUENCE [LARGE SCALE GENOMIC DNA]</scope>
    <source>
        <strain evidence="7">MT8872</strain>
    </source>
</reference>
<evidence type="ECO:0000259" key="5">
    <source>
        <dbReference type="PROSITE" id="PS50011"/>
    </source>
</evidence>
<dbReference type="GO" id="GO:0004674">
    <property type="term" value="F:protein serine/threonine kinase activity"/>
    <property type="evidence" value="ECO:0007669"/>
    <property type="project" value="InterPro"/>
</dbReference>
<organism evidence="7 8">
    <name type="scientific">Panagrellus redivivus</name>
    <name type="common">Microworm</name>
    <dbReference type="NCBI Taxonomy" id="6233"/>
    <lineage>
        <taxon>Eukaryota</taxon>
        <taxon>Metazoa</taxon>
        <taxon>Ecdysozoa</taxon>
        <taxon>Nematoda</taxon>
        <taxon>Chromadorea</taxon>
        <taxon>Rhabditida</taxon>
        <taxon>Tylenchina</taxon>
        <taxon>Panagrolaimomorpha</taxon>
        <taxon>Panagrolaimoidea</taxon>
        <taxon>Panagrolaimidae</taxon>
        <taxon>Panagrellus</taxon>
    </lineage>
</organism>
<dbReference type="InterPro" id="IPR001245">
    <property type="entry name" value="Ser-Thr/Tyr_kinase_cat_dom"/>
</dbReference>
<evidence type="ECO:0000256" key="1">
    <source>
        <dbReference type="ARBA" id="ARBA00022729"/>
    </source>
</evidence>
<dbReference type="PROSITE" id="PS51392">
    <property type="entry name" value="KEN"/>
    <property type="match status" value="1"/>
</dbReference>
<evidence type="ECO:0000256" key="4">
    <source>
        <dbReference type="SAM" id="MobiDB-lite"/>
    </source>
</evidence>
<dbReference type="GO" id="GO:0004521">
    <property type="term" value="F:RNA endonuclease activity"/>
    <property type="evidence" value="ECO:0007669"/>
    <property type="project" value="InterPro"/>
</dbReference>
<dbReference type="PROSITE" id="PS50011">
    <property type="entry name" value="PROTEIN_KINASE_DOM"/>
    <property type="match status" value="1"/>
</dbReference>
<dbReference type="Proteomes" id="UP000492821">
    <property type="component" value="Unassembled WGS sequence"/>
</dbReference>
<sequence length="460" mass="52376">MRLHFLCIAGPSRRMAQSQPSLSSFLSPFLRSVRMANSESEVSVIKINEFISYSSAYYVEYDKRPCHSGIFNTRKALFVVFDAESEAAKEAKILKELDYHPAIIRMFCELKHDDQHFIILEDHSVRLDTYVHMKEFEISLAVDVIGQVAKGLEFLHENQINHGNLGLKAIHLTSLAKSHPRAVIAEFKYASKVEDGQESKNGQDVHRLGQIFHFTLFKETVGIDEVPEYSKGEKSCIEVTAMNAIVAMTGSWKKPTASAVAKHPLFWSTEKQLRFLIDVSDRVEKLPEDNTFVSGLESDKGKVFRNWFETLPTPIRDDLVQGPRPYHGSTMKDLLRAIRNKKSHFYELTANVQTTYGTNKQGYGLFWLNKVPKLLIYVFMKMADCQELSDEYYADDTTPFSDPKCLTMLDHDKNMKKSNFNSKPYNGPQSANAAKKQKQKKAKAKMAKRAEMNTSATDTN</sequence>
<protein>
    <submittedName>
        <fullName evidence="8">Protein kinase domain-containing protein</fullName>
    </submittedName>
</protein>
<dbReference type="GO" id="GO:0005524">
    <property type="term" value="F:ATP binding"/>
    <property type="evidence" value="ECO:0007669"/>
    <property type="project" value="UniProtKB-KW"/>
</dbReference>
<feature type="domain" description="KEN" evidence="6">
    <location>
        <begin position="269"/>
        <end position="399"/>
    </location>
</feature>
<evidence type="ECO:0000256" key="2">
    <source>
        <dbReference type="ARBA" id="ARBA00022741"/>
    </source>
</evidence>
<proteinExistence type="predicted"/>
<keyword evidence="3" id="KW-0067">ATP-binding</keyword>
<keyword evidence="2" id="KW-0547">Nucleotide-binding</keyword>
<dbReference type="GO" id="GO:0051082">
    <property type="term" value="F:unfolded protein binding"/>
    <property type="evidence" value="ECO:0007669"/>
    <property type="project" value="TreeGrafter"/>
</dbReference>
<dbReference type="GO" id="GO:1990604">
    <property type="term" value="C:IRE1-TRAF2-ASK1 complex"/>
    <property type="evidence" value="ECO:0007669"/>
    <property type="project" value="TreeGrafter"/>
</dbReference>
<feature type="compositionally biased region" description="Polar residues" evidence="4">
    <location>
        <begin position="417"/>
        <end position="430"/>
    </location>
</feature>
<dbReference type="GO" id="GO:0036498">
    <property type="term" value="P:IRE1-mediated unfolded protein response"/>
    <property type="evidence" value="ECO:0007669"/>
    <property type="project" value="TreeGrafter"/>
</dbReference>
<dbReference type="PANTHER" id="PTHR13954">
    <property type="entry name" value="IRE1-RELATED"/>
    <property type="match status" value="1"/>
</dbReference>
<dbReference type="Pfam" id="PF06479">
    <property type="entry name" value="Ribonuc_2-5A"/>
    <property type="match status" value="1"/>
</dbReference>
<dbReference type="InterPro" id="IPR011009">
    <property type="entry name" value="Kinase-like_dom_sf"/>
</dbReference>
<dbReference type="Gene3D" id="1.20.1440.180">
    <property type="entry name" value="KEN domain"/>
    <property type="match status" value="1"/>
</dbReference>